<gene>
    <name evidence="1" type="ORF">NCS57_00623000</name>
</gene>
<evidence type="ECO:0000313" key="1">
    <source>
        <dbReference type="EMBL" id="KAI8671476.1"/>
    </source>
</evidence>
<sequence>MGSQALTLIDRIALVNSTTSIPYIGFGVYKIRGPACTAAVIEALSAGYRHIDSAALYRNEQYVGSPTARKSLASDEDGVYREVVDSVDRIASEDGYVDLLLIHVPGPSHTHREKLWAAMERLRNEGRAKSIGVSNFRVRHLEEMREYAAAWPPSVNQIELHPWCQQRDVVAYCQTHGIIVEAYSPLATGTRLDDPTVQSMATKKGKTPAQILIRYALQKGWVPLPKSVQPDRIHENLDVFNFDLDQDDMAALDALDEGSKGAVFKTNVD</sequence>
<accession>A0ACC0R4R6</accession>
<proteinExistence type="predicted"/>
<dbReference type="Proteomes" id="UP001065298">
    <property type="component" value="Chromosome 4"/>
</dbReference>
<evidence type="ECO:0000313" key="2">
    <source>
        <dbReference type="Proteomes" id="UP001065298"/>
    </source>
</evidence>
<reference evidence="1" key="1">
    <citation type="submission" date="2022-06" db="EMBL/GenBank/DDBJ databases">
        <title>Fusarium solani species complex genomes reveal bases of compartmentalisation and animal pathogenesis.</title>
        <authorList>
            <person name="Tsai I.J."/>
        </authorList>
    </citation>
    <scope>NUCLEOTIDE SEQUENCE</scope>
    <source>
        <strain evidence="1">Fu6.1</strain>
    </source>
</reference>
<name>A0ACC0R4R6_9HYPO</name>
<dbReference type="EMBL" id="CM046506">
    <property type="protein sequence ID" value="KAI8671476.1"/>
    <property type="molecule type" value="Genomic_DNA"/>
</dbReference>
<keyword evidence="2" id="KW-1185">Reference proteome</keyword>
<protein>
    <submittedName>
        <fullName evidence="1">Aldo-ket-red domain-containing protein</fullName>
    </submittedName>
</protein>
<organism evidence="1 2">
    <name type="scientific">Fusarium keratoplasticum</name>
    <dbReference type="NCBI Taxonomy" id="1328300"/>
    <lineage>
        <taxon>Eukaryota</taxon>
        <taxon>Fungi</taxon>
        <taxon>Dikarya</taxon>
        <taxon>Ascomycota</taxon>
        <taxon>Pezizomycotina</taxon>
        <taxon>Sordariomycetes</taxon>
        <taxon>Hypocreomycetidae</taxon>
        <taxon>Hypocreales</taxon>
        <taxon>Nectriaceae</taxon>
        <taxon>Fusarium</taxon>
        <taxon>Fusarium solani species complex</taxon>
    </lineage>
</organism>
<comment type="caution">
    <text evidence="1">The sequence shown here is derived from an EMBL/GenBank/DDBJ whole genome shotgun (WGS) entry which is preliminary data.</text>
</comment>